<dbReference type="Gene3D" id="2.130.10.10">
    <property type="entry name" value="YVTN repeat-like/Quinoprotein amine dehydrogenase"/>
    <property type="match status" value="2"/>
</dbReference>
<dbReference type="FunCoup" id="A0A6P8YQ08">
    <property type="interactions" value="87"/>
</dbReference>
<evidence type="ECO:0000256" key="8">
    <source>
        <dbReference type="ARBA" id="ARBA00038130"/>
    </source>
</evidence>
<dbReference type="InterPro" id="IPR001680">
    <property type="entry name" value="WD40_rpt"/>
</dbReference>
<dbReference type="FunFam" id="1.25.40.470:FF:000012">
    <property type="entry name" value="intraflagellar transport protein 172 homolog"/>
    <property type="match status" value="1"/>
</dbReference>
<keyword evidence="7" id="KW-0966">Cell projection</keyword>
<protein>
    <recommendedName>
        <fullName evidence="9">Intraflagellar transport protein 172 homolog</fullName>
    </recommendedName>
</protein>
<dbReference type="InterPro" id="IPR056168">
    <property type="entry name" value="TPR_IF140/IFT172/WDR19"/>
</dbReference>
<evidence type="ECO:0000313" key="13">
    <source>
        <dbReference type="RefSeq" id="XP_034239340.1"/>
    </source>
</evidence>
<dbReference type="Proteomes" id="UP000515158">
    <property type="component" value="Unplaced"/>
</dbReference>
<dbReference type="GO" id="GO:0042073">
    <property type="term" value="P:intraciliary transport"/>
    <property type="evidence" value="ECO:0007669"/>
    <property type="project" value="TreeGrafter"/>
</dbReference>
<gene>
    <name evidence="13" type="primary">LOC117644175</name>
</gene>
<feature type="domain" description="IF140/IFT172/WDR19 TPR" evidence="11">
    <location>
        <begin position="765"/>
        <end position="952"/>
    </location>
</feature>
<dbReference type="SUPFAM" id="SSF48371">
    <property type="entry name" value="ARM repeat"/>
    <property type="match status" value="1"/>
</dbReference>
<keyword evidence="4" id="KW-0677">Repeat</keyword>
<evidence type="ECO:0000256" key="9">
    <source>
        <dbReference type="ARBA" id="ARBA00073483"/>
    </source>
</evidence>
<dbReference type="GO" id="GO:0036064">
    <property type="term" value="C:ciliary basal body"/>
    <property type="evidence" value="ECO:0007669"/>
    <property type="project" value="TreeGrafter"/>
</dbReference>
<dbReference type="PANTHER" id="PTHR15722:SF2">
    <property type="entry name" value="INTRAFLAGELLAR TRANSPORT PROTEIN 172 HOMOLOG"/>
    <property type="match status" value="1"/>
</dbReference>
<dbReference type="GO" id="GO:0030992">
    <property type="term" value="C:intraciliary transport particle B"/>
    <property type="evidence" value="ECO:0007669"/>
    <property type="project" value="TreeGrafter"/>
</dbReference>
<sequence length="1774" mass="199883">MRLKHLNTVIPAQDGEARITAIAWSPNNLKLAVCTSDRIVLLFDENGVKRDKFPTKPSDSKFGKKSYSVKGLAFSPDSTKVAVGQTDNIIYVYKLGDDWGDKKVICNKFPQQSAVTCLVWLADGPIICGTADGKLRAAHIKNNKTQTLYTTNSYVVSLAMNSQGTGFLSGHADGSIVRYYVTQEDNMEPQGRVTTHPHPVPPYALSWPMGCVIAAGCDKRVTVYDRDGRVSNQFDYSKDESEREFTVACTSPSGQAVCVGSYDKLRLFGWNPRKQSWEEEAVKEVPHLYTVTAMSWKRDGSKIACGALCGSVEIFESVIKRMLWKNKFEMTYVGPSQVLVRPLSSGARGVVLRSQFGYEIDDVRIMGRDNYLVARTPKTLLLGDLERNLLSEVMWPNSGRNERFYFDNPLVCLIFNAGELSLVEYGSNHILGSVRTEFMNPHLISVRLNERRPENSTEDSKTLAYLLDLKTICIVDLVYGVTLSQVTHDSKIDWLELNETGHRLLFRDKKMRLTLLDIRSDTRTLILSYCTFVQWVPGSDVVVAQSRSNLCVWYNIDRPDGVTIIMVKGEVTDVVRADNKTEVLVLEGHSQLSYELDEGLVEFGTAVQDNDFGRAVLYLETLKDRAVAEGMWQNLGAIALSQNNLKVAERCYAALGDISRTHFLRETMRIAEEYSKETGQEWTSCPDLWARIALLNNKLKSAEAIYLEQNQIDKAIEMYQKMHKWNQALSIAELKGHSGTEDLASKYLSWLVETKQDDKAGEVKEQNGDLEEALQLYLKAGLPLRASRLLQNNPHLLSNEDLVSRVTSALHRSELFEQAGQLYEKLNQPQKALDCYRRGHAYARAVELSRQISPSEVVFLEDQWGDFLVNSQQLDAAINHYIEAGKMSKALDAAVGARQWRKAEQIIQVIKDNSIVEKYSVLLGQHFASVQDYSTAEKLYSQAGMFKEAVEMYNKAGLWDKAHSIANQHLQSNEVNSMYAEQAALLQQQGKFRDAEKLFVSIDQPDAAISMYKQQKQYDQMMRLVVQYHPDLVQTTHLHLAQQLEAESSHASAEYHYNQAGDWKSAVNMYRTALMWEDAYRVANQKGGAAAAMQVAFLWSKSLGADSAVKLLNKMNLLQACIDYACETYQFDYAFELSRLGLKSHLPQVHYKYAMALEDDGKFQEAEDEFVKAGKPKEAVLMFIHNLDWDNAARVAELHDPDSVSDVLIGQAKDAFARNSLSQFESLLLRAHKPEFIVKQYKEAGMWVDALRVCREYLPMRLPQLQTEYEQQLGNASGPSDVSHLIAQAKEWEESGEYKTAVDCLIRASLNAQDSSIIMRTLSDAAEITMKFLEGNQSMEAVRVLGPRMMEMKQSSLAAQLYLSAGLSREAIDVLIQAGDWNRAKKIAREYDPTYEAYVEGRQKDLLRSQGRVDQLADVDVISALDLMAEQGQWDRCLEAASPHGPHVLHKYVALYASQLIKEGQALKAFGLYTKYDAPAFSQNFNIYRRIALEIFSMPGLDNADAFTTWKQLRTMFYKLMENLRTSSEDVSQAYNEFETLLRISHYYTLWSACRSNPSMEQTAFKLATALLRYSDIIPADKAFYEAGMAARDVGRENEAFVFLNHYLDICEAIEEGNVDLLDHSDFTETDFPQEIPLPAAPYLNPKQHEEVKEWVLAISMDQKVDQVLPLDERNLYASSLRSSNKAEPAAFPCVVTGYPVMGVGSARVGRHPAPVEFQKSNCYANQEDWNGLVMAARLPGGTASNFADVFDFINEWCGRSNSGTAGMSGFSFK</sequence>
<accession>A0A6P8YQ08</accession>
<keyword evidence="3" id="KW-0853">WD repeat</keyword>
<evidence type="ECO:0000259" key="10">
    <source>
        <dbReference type="Pfam" id="PF23387"/>
    </source>
</evidence>
<dbReference type="SMART" id="SM00320">
    <property type="entry name" value="WD40"/>
    <property type="match status" value="7"/>
</dbReference>
<dbReference type="Pfam" id="PF24762">
    <property type="entry name" value="TPR_IF140-IFT172"/>
    <property type="match status" value="2"/>
</dbReference>
<dbReference type="PANTHER" id="PTHR15722">
    <property type="entry name" value="IFT140/172-RELATED"/>
    <property type="match status" value="1"/>
</dbReference>
<keyword evidence="5" id="KW-0802">TPR repeat</keyword>
<dbReference type="Gene3D" id="1.25.40.470">
    <property type="match status" value="3"/>
</dbReference>
<evidence type="ECO:0000256" key="4">
    <source>
        <dbReference type="ARBA" id="ARBA00022737"/>
    </source>
</evidence>
<evidence type="ECO:0000313" key="12">
    <source>
        <dbReference type="Proteomes" id="UP000515158"/>
    </source>
</evidence>
<dbReference type="GO" id="GO:0005930">
    <property type="term" value="C:axoneme"/>
    <property type="evidence" value="ECO:0007669"/>
    <property type="project" value="TreeGrafter"/>
</dbReference>
<dbReference type="GeneID" id="117644175"/>
<proteinExistence type="inferred from homology"/>
<dbReference type="FunFam" id="1.25.40.470:FF:000008">
    <property type="entry name" value="Intraflagellar transport protein 172 homolog"/>
    <property type="match status" value="1"/>
</dbReference>
<comment type="similarity">
    <text evidence="8">Belongs to the IFT172 family.</text>
</comment>
<evidence type="ECO:0000256" key="2">
    <source>
        <dbReference type="ARBA" id="ARBA00022473"/>
    </source>
</evidence>
<comment type="subcellular location">
    <subcellularLocation>
        <location evidence="1">Cell projection</location>
        <location evidence="1">Cilium</location>
    </subcellularLocation>
</comment>
<dbReference type="Pfam" id="PF23387">
    <property type="entry name" value="TPR_IFT80_172"/>
    <property type="match status" value="1"/>
</dbReference>
<keyword evidence="12" id="KW-1185">Reference proteome</keyword>
<dbReference type="CTD" id="38282"/>
<evidence type="ECO:0000256" key="6">
    <source>
        <dbReference type="ARBA" id="ARBA00023069"/>
    </source>
</evidence>
<feature type="domain" description="IFT80/172/WDR35 TPR" evidence="10">
    <location>
        <begin position="631"/>
        <end position="734"/>
    </location>
</feature>
<dbReference type="SUPFAM" id="SSF50978">
    <property type="entry name" value="WD40 repeat-like"/>
    <property type="match status" value="2"/>
</dbReference>
<dbReference type="InterPro" id="IPR056157">
    <property type="entry name" value="TPR_IFT80_172_dom"/>
</dbReference>
<dbReference type="Pfam" id="PF00400">
    <property type="entry name" value="WD40"/>
    <property type="match status" value="2"/>
</dbReference>
<dbReference type="InterPro" id="IPR036322">
    <property type="entry name" value="WD40_repeat_dom_sf"/>
</dbReference>
<evidence type="ECO:0000256" key="5">
    <source>
        <dbReference type="ARBA" id="ARBA00022803"/>
    </source>
</evidence>
<dbReference type="KEGG" id="tpal:117644175"/>
<dbReference type="FunFam" id="1.25.40.470:FF:000013">
    <property type="entry name" value="intraflagellar transport protein 172 homolog"/>
    <property type="match status" value="1"/>
</dbReference>
<evidence type="ECO:0000256" key="3">
    <source>
        <dbReference type="ARBA" id="ARBA00022574"/>
    </source>
</evidence>
<evidence type="ECO:0000259" key="11">
    <source>
        <dbReference type="Pfam" id="PF24762"/>
    </source>
</evidence>
<dbReference type="RefSeq" id="XP_034239340.1">
    <property type="nucleotide sequence ID" value="XM_034383449.1"/>
</dbReference>
<evidence type="ECO:0000256" key="7">
    <source>
        <dbReference type="ARBA" id="ARBA00023273"/>
    </source>
</evidence>
<keyword evidence="2" id="KW-0217">Developmental protein</keyword>
<dbReference type="FunFam" id="2.130.10.10:FF:002910">
    <property type="entry name" value="Predicted protein"/>
    <property type="match status" value="1"/>
</dbReference>
<dbReference type="InParanoid" id="A0A6P8YQ08"/>
<keyword evidence="6" id="KW-0969">Cilium</keyword>
<reference evidence="13" key="1">
    <citation type="submission" date="2025-08" db="UniProtKB">
        <authorList>
            <consortium name="RefSeq"/>
        </authorList>
    </citation>
    <scope>IDENTIFICATION</scope>
    <source>
        <tissue evidence="13">Total insect</tissue>
    </source>
</reference>
<dbReference type="InterPro" id="IPR016024">
    <property type="entry name" value="ARM-type_fold"/>
</dbReference>
<name>A0A6P8YQ08_THRPL</name>
<organism evidence="13">
    <name type="scientific">Thrips palmi</name>
    <name type="common">Melon thrips</name>
    <dbReference type="NCBI Taxonomy" id="161013"/>
    <lineage>
        <taxon>Eukaryota</taxon>
        <taxon>Metazoa</taxon>
        <taxon>Ecdysozoa</taxon>
        <taxon>Arthropoda</taxon>
        <taxon>Hexapoda</taxon>
        <taxon>Insecta</taxon>
        <taxon>Pterygota</taxon>
        <taxon>Neoptera</taxon>
        <taxon>Paraneoptera</taxon>
        <taxon>Thysanoptera</taxon>
        <taxon>Terebrantia</taxon>
        <taxon>Thripoidea</taxon>
        <taxon>Thripidae</taxon>
        <taxon>Thrips</taxon>
    </lineage>
</organism>
<evidence type="ECO:0000256" key="1">
    <source>
        <dbReference type="ARBA" id="ARBA00004138"/>
    </source>
</evidence>
<dbReference type="OrthoDB" id="2186662at2759"/>
<feature type="domain" description="IF140/IFT172/WDR19 TPR" evidence="11">
    <location>
        <begin position="1037"/>
        <end position="1251"/>
    </location>
</feature>
<dbReference type="InterPro" id="IPR015943">
    <property type="entry name" value="WD40/YVTN_repeat-like_dom_sf"/>
</dbReference>